<dbReference type="PANTHER" id="PTHR19879:SF9">
    <property type="entry name" value="TRANSCRIPTION INITIATION FACTOR TFIID SUBUNIT 5"/>
    <property type="match status" value="1"/>
</dbReference>
<dbReference type="PROSITE" id="PS00678">
    <property type="entry name" value="WD_REPEATS_1"/>
    <property type="match status" value="5"/>
</dbReference>
<feature type="repeat" description="WD" evidence="3">
    <location>
        <begin position="63"/>
        <end position="105"/>
    </location>
</feature>
<accession>A0AAD4EM28</accession>
<proteinExistence type="predicted"/>
<feature type="repeat" description="WD" evidence="3">
    <location>
        <begin position="198"/>
        <end position="239"/>
    </location>
</feature>
<name>A0AAD4EM28_9AGAM</name>
<evidence type="ECO:0000256" key="1">
    <source>
        <dbReference type="ARBA" id="ARBA00022574"/>
    </source>
</evidence>
<evidence type="ECO:0000313" key="5">
    <source>
        <dbReference type="EMBL" id="KAG1908566.1"/>
    </source>
</evidence>
<evidence type="ECO:0000256" key="3">
    <source>
        <dbReference type="PROSITE-ProRule" id="PRU00221"/>
    </source>
</evidence>
<feature type="region of interest" description="Disordered" evidence="4">
    <location>
        <begin position="353"/>
        <end position="388"/>
    </location>
</feature>
<dbReference type="PROSITE" id="PS50082">
    <property type="entry name" value="WD_REPEATS_2"/>
    <property type="match status" value="6"/>
</dbReference>
<protein>
    <submittedName>
        <fullName evidence="5">WD40-repeat-containing domain protein</fullName>
    </submittedName>
</protein>
<evidence type="ECO:0000256" key="4">
    <source>
        <dbReference type="SAM" id="MobiDB-lite"/>
    </source>
</evidence>
<gene>
    <name evidence="5" type="ORF">F5891DRAFT_1180088</name>
</gene>
<dbReference type="SMART" id="SM00320">
    <property type="entry name" value="WD40"/>
    <property type="match status" value="7"/>
</dbReference>
<feature type="compositionally biased region" description="Low complexity" evidence="4">
    <location>
        <begin position="364"/>
        <end position="379"/>
    </location>
</feature>
<dbReference type="InterPro" id="IPR036322">
    <property type="entry name" value="WD40_repeat_dom_sf"/>
</dbReference>
<evidence type="ECO:0000256" key="2">
    <source>
        <dbReference type="ARBA" id="ARBA00022737"/>
    </source>
</evidence>
<reference evidence="5" key="1">
    <citation type="journal article" date="2020" name="New Phytol.">
        <title>Comparative genomics reveals dynamic genome evolution in host specialist ectomycorrhizal fungi.</title>
        <authorList>
            <person name="Lofgren L.A."/>
            <person name="Nguyen N.H."/>
            <person name="Vilgalys R."/>
            <person name="Ruytinx J."/>
            <person name="Liao H.L."/>
            <person name="Branco S."/>
            <person name="Kuo A."/>
            <person name="LaButti K."/>
            <person name="Lipzen A."/>
            <person name="Andreopoulos W."/>
            <person name="Pangilinan J."/>
            <person name="Riley R."/>
            <person name="Hundley H."/>
            <person name="Na H."/>
            <person name="Barry K."/>
            <person name="Grigoriev I.V."/>
            <person name="Stajich J.E."/>
            <person name="Kennedy P.G."/>
        </authorList>
    </citation>
    <scope>NUCLEOTIDE SEQUENCE</scope>
    <source>
        <strain evidence="5">FC203</strain>
    </source>
</reference>
<evidence type="ECO:0000313" key="6">
    <source>
        <dbReference type="Proteomes" id="UP001195769"/>
    </source>
</evidence>
<dbReference type="PANTHER" id="PTHR19879">
    <property type="entry name" value="TRANSCRIPTION INITIATION FACTOR TFIID"/>
    <property type="match status" value="1"/>
</dbReference>
<keyword evidence="6" id="KW-1185">Reference proteome</keyword>
<feature type="repeat" description="WD" evidence="3">
    <location>
        <begin position="282"/>
        <end position="316"/>
    </location>
</feature>
<dbReference type="RefSeq" id="XP_041234141.1">
    <property type="nucleotide sequence ID" value="XM_041365873.1"/>
</dbReference>
<feature type="compositionally biased region" description="Low complexity" evidence="4">
    <location>
        <begin position="422"/>
        <end position="446"/>
    </location>
</feature>
<feature type="repeat" description="WD" evidence="3">
    <location>
        <begin position="106"/>
        <end position="147"/>
    </location>
</feature>
<sequence>MSSSIIGIQEASNMTPSQKFEGHTGWVTGAIHLPDGQRMLTCSSDGSLRVWNLKSGKQIGDDWRDGDSEVRTIALSPDGMRVVSGGSVDGAVKLWDIDTGKVIAKWMGHTKAVWSVCWSRDGQRMVSGSYDGTARQWDVENGETILGPIETGHEHVEAVVYSPDMSMFATGGGTFSVSDTEHPVKIWDAKTSSLVATLNGHTDWVFCLAWTPDGKTLISGSVDSSIRTWNTTTWTQLAVLDGHSNAVYGIAISPNGRILASASYDNTARLWNLNNGQSISSPFHHANFVNRVSFSADGKLLATGCDNHNAYTWDISAIVRDAGLNDLPLDQHDESVLSAEATQRPVTPVCQTIDGVSTGVPQGSTQKSSSAAQIQSSSQPHLAVSTSTAPPVVAKEYFNKREMEANFRTNATAGSSRPSNNTATQQSKGTAQTQSSSQSHAAVSMAPPVVGDTTSSATPHMCYDKIPCTLDLLLAFYLSCLS</sequence>
<dbReference type="InterPro" id="IPR019775">
    <property type="entry name" value="WD40_repeat_CS"/>
</dbReference>
<dbReference type="Proteomes" id="UP001195769">
    <property type="component" value="Unassembled WGS sequence"/>
</dbReference>
<dbReference type="PRINTS" id="PR00320">
    <property type="entry name" value="GPROTEINBRPT"/>
</dbReference>
<dbReference type="EMBL" id="JABBWK010000001">
    <property type="protein sequence ID" value="KAG1908566.1"/>
    <property type="molecule type" value="Genomic_DNA"/>
</dbReference>
<dbReference type="CDD" id="cd00200">
    <property type="entry name" value="WD40"/>
    <property type="match status" value="1"/>
</dbReference>
<dbReference type="AlphaFoldDB" id="A0AAD4EM28"/>
<keyword evidence="1 3" id="KW-0853">WD repeat</keyword>
<dbReference type="InterPro" id="IPR015943">
    <property type="entry name" value="WD40/YVTN_repeat-like_dom_sf"/>
</dbReference>
<dbReference type="Gene3D" id="2.130.10.10">
    <property type="entry name" value="YVTN repeat-like/Quinoprotein amine dehydrogenase"/>
    <property type="match status" value="3"/>
</dbReference>
<dbReference type="PROSITE" id="PS50294">
    <property type="entry name" value="WD_REPEATS_REGION"/>
    <property type="match status" value="4"/>
</dbReference>
<dbReference type="Pfam" id="PF00400">
    <property type="entry name" value="WD40"/>
    <property type="match status" value="6"/>
</dbReference>
<comment type="caution">
    <text evidence="5">The sequence shown here is derived from an EMBL/GenBank/DDBJ whole genome shotgun (WGS) entry which is preliminary data.</text>
</comment>
<dbReference type="InterPro" id="IPR020472">
    <property type="entry name" value="WD40_PAC1"/>
</dbReference>
<dbReference type="GeneID" id="64660171"/>
<organism evidence="5 6">
    <name type="scientific">Suillus fuscotomentosus</name>
    <dbReference type="NCBI Taxonomy" id="1912939"/>
    <lineage>
        <taxon>Eukaryota</taxon>
        <taxon>Fungi</taxon>
        <taxon>Dikarya</taxon>
        <taxon>Basidiomycota</taxon>
        <taxon>Agaricomycotina</taxon>
        <taxon>Agaricomycetes</taxon>
        <taxon>Agaricomycetidae</taxon>
        <taxon>Boletales</taxon>
        <taxon>Suillineae</taxon>
        <taxon>Suillaceae</taxon>
        <taxon>Suillus</taxon>
    </lineage>
</organism>
<feature type="repeat" description="WD" evidence="3">
    <location>
        <begin position="20"/>
        <end position="61"/>
    </location>
</feature>
<feature type="compositionally biased region" description="Polar residues" evidence="4">
    <location>
        <begin position="408"/>
        <end position="421"/>
    </location>
</feature>
<feature type="repeat" description="WD" evidence="3">
    <location>
        <begin position="240"/>
        <end position="281"/>
    </location>
</feature>
<feature type="region of interest" description="Disordered" evidence="4">
    <location>
        <begin position="408"/>
        <end position="456"/>
    </location>
</feature>
<dbReference type="InterPro" id="IPR001680">
    <property type="entry name" value="WD40_rpt"/>
</dbReference>
<keyword evidence="2" id="KW-0677">Repeat</keyword>
<dbReference type="SUPFAM" id="SSF50978">
    <property type="entry name" value="WD40 repeat-like"/>
    <property type="match status" value="1"/>
</dbReference>